<evidence type="ECO:0000256" key="1">
    <source>
        <dbReference type="SAM" id="MobiDB-lite"/>
    </source>
</evidence>
<evidence type="ECO:0000313" key="3">
    <source>
        <dbReference type="Proteomes" id="UP001202328"/>
    </source>
</evidence>
<dbReference type="AlphaFoldDB" id="A0AAD4XUR0"/>
<reference evidence="2" key="1">
    <citation type="submission" date="2022-04" db="EMBL/GenBank/DDBJ databases">
        <title>A functionally conserved STORR gene fusion in Papaver species that diverged 16.8 million years ago.</title>
        <authorList>
            <person name="Catania T."/>
        </authorList>
    </citation>
    <scope>NUCLEOTIDE SEQUENCE</scope>
    <source>
        <strain evidence="2">S-188037</strain>
    </source>
</reference>
<organism evidence="2 3">
    <name type="scientific">Papaver atlanticum</name>
    <dbReference type="NCBI Taxonomy" id="357466"/>
    <lineage>
        <taxon>Eukaryota</taxon>
        <taxon>Viridiplantae</taxon>
        <taxon>Streptophyta</taxon>
        <taxon>Embryophyta</taxon>
        <taxon>Tracheophyta</taxon>
        <taxon>Spermatophyta</taxon>
        <taxon>Magnoliopsida</taxon>
        <taxon>Ranunculales</taxon>
        <taxon>Papaveraceae</taxon>
        <taxon>Papaveroideae</taxon>
        <taxon>Papaver</taxon>
    </lineage>
</organism>
<keyword evidence="3" id="KW-1185">Reference proteome</keyword>
<proteinExistence type="predicted"/>
<accession>A0AAD4XUR0</accession>
<sequence>MKHRKHRQKKKSLQRTMSKDQCQTHPDQQESTTISENKDHQEQQESTTIIEKKDHLLKEGLGMPIIRATLRRLMSPSITVFLTMEDLEIISPKDGFMLKVEEISYDHESPDSKAQQHSVPDMESYHPLRVVNDPTLISKKDWIEESKVWNLHDDVIRSRLESEKGALSIHICGISGKGYGAILRDSQYVPIVARSKCLSDVDATMSTFYSRLNGVALGVKIALDYKLSRFAIYVPSFNLCNFMRGIWDRNGKGRRSNCIGIRQVISLLRLEAMCDIEKIYSLTKNIISDLDLFADLRW</sequence>
<feature type="compositionally biased region" description="Polar residues" evidence="1">
    <location>
        <begin position="14"/>
        <end position="35"/>
    </location>
</feature>
<dbReference type="EMBL" id="JAJJMB010003633">
    <property type="protein sequence ID" value="KAI3946843.1"/>
    <property type="molecule type" value="Genomic_DNA"/>
</dbReference>
<comment type="caution">
    <text evidence="2">The sequence shown here is derived from an EMBL/GenBank/DDBJ whole genome shotgun (WGS) entry which is preliminary data.</text>
</comment>
<dbReference type="Proteomes" id="UP001202328">
    <property type="component" value="Unassembled WGS sequence"/>
</dbReference>
<protein>
    <submittedName>
        <fullName evidence="2">Uncharacterized protein</fullName>
    </submittedName>
</protein>
<name>A0AAD4XUR0_9MAGN</name>
<feature type="compositionally biased region" description="Basic residues" evidence="1">
    <location>
        <begin position="1"/>
        <end position="13"/>
    </location>
</feature>
<gene>
    <name evidence="2" type="ORF">MKW98_003406</name>
</gene>
<evidence type="ECO:0000313" key="2">
    <source>
        <dbReference type="EMBL" id="KAI3946843.1"/>
    </source>
</evidence>
<feature type="region of interest" description="Disordered" evidence="1">
    <location>
        <begin position="1"/>
        <end position="46"/>
    </location>
</feature>